<gene>
    <name evidence="9" type="ORF">JTE90_026778</name>
</gene>
<dbReference type="EMBL" id="JAFNEN010000304">
    <property type="protein sequence ID" value="KAG8186358.1"/>
    <property type="molecule type" value="Genomic_DNA"/>
</dbReference>
<dbReference type="AlphaFoldDB" id="A0AAV6URL8"/>
<dbReference type="InterPro" id="IPR036188">
    <property type="entry name" value="FAD/NAD-bd_sf"/>
</dbReference>
<evidence type="ECO:0000256" key="5">
    <source>
        <dbReference type="ARBA" id="ARBA00022857"/>
    </source>
</evidence>
<evidence type="ECO:0000256" key="2">
    <source>
        <dbReference type="ARBA" id="ARBA00009183"/>
    </source>
</evidence>
<proteinExistence type="inferred from homology"/>
<evidence type="ECO:0000256" key="3">
    <source>
        <dbReference type="ARBA" id="ARBA00022630"/>
    </source>
</evidence>
<dbReference type="EC" id="1.-.-.-" evidence="8"/>
<dbReference type="InterPro" id="IPR000960">
    <property type="entry name" value="Flavin_mOase"/>
</dbReference>
<dbReference type="InterPro" id="IPR020946">
    <property type="entry name" value="Flavin_mOase-like"/>
</dbReference>
<evidence type="ECO:0000313" key="9">
    <source>
        <dbReference type="EMBL" id="KAG8186358.1"/>
    </source>
</evidence>
<dbReference type="PANTHER" id="PTHR23023">
    <property type="entry name" value="DIMETHYLANILINE MONOOXYGENASE"/>
    <property type="match status" value="1"/>
</dbReference>
<keyword evidence="3 8" id="KW-0285">Flavoprotein</keyword>
<evidence type="ECO:0000256" key="7">
    <source>
        <dbReference type="ARBA" id="ARBA00023033"/>
    </source>
</evidence>
<keyword evidence="5" id="KW-0521">NADP</keyword>
<dbReference type="GO" id="GO:0004499">
    <property type="term" value="F:N,N-dimethylaniline monooxygenase activity"/>
    <property type="evidence" value="ECO:0007669"/>
    <property type="project" value="InterPro"/>
</dbReference>
<sequence length="467" mass="53314">MLKYTVQGTHQVISNPVLGVNKTFSRRLPGENIRLIMASGEAKHKVAVIGAGAAGLCAGRHLLAEPDKFQFDIFEQQDGVGGTWRFSAHVGVDQYGLPVHSSMYKNLRTNLPKEVMAYPDFPFKDCEGKSFVHHTQVLEYLQDYAENYGLYQHIKFHKMIENISPVNPAADPFEWSVSFSDVVTKEKEIRIYDAVMVCNGHYSVPYFPEIKGLFEFKGTVIHSHDYREPQAFKDLRVVVLGAGASGVDIAIEVSSAAKEVILSHNTPPKTCPFPDNVRQQKGLESVDETSVTFLGGERYECDVLIICTGYLYHYPFFDKSCNVKIGDQKITPLYLHMFLIDFPTLAIWAVPKLIIPFPIYDQQVKVFLKFLKGLIHLPTKEEMRSHMERDFCRRKELGMKPRHAHVMPGQLQWDYDDELSKFGQIDPVPDSVRNLFRHVHHLRTLDLINYKNTNYNLVGDESFVQIE</sequence>
<comment type="similarity">
    <text evidence="2 8">Belongs to the FMO family.</text>
</comment>
<evidence type="ECO:0000256" key="8">
    <source>
        <dbReference type="RuleBase" id="RU361177"/>
    </source>
</evidence>
<dbReference type="Gene3D" id="3.50.50.60">
    <property type="entry name" value="FAD/NAD(P)-binding domain"/>
    <property type="match status" value="2"/>
</dbReference>
<keyword evidence="7 8" id="KW-0503">Monooxygenase</keyword>
<dbReference type="InterPro" id="IPR050346">
    <property type="entry name" value="FMO-like"/>
</dbReference>
<keyword evidence="10" id="KW-1185">Reference proteome</keyword>
<dbReference type="GO" id="GO:0050661">
    <property type="term" value="F:NADP binding"/>
    <property type="evidence" value="ECO:0007669"/>
    <property type="project" value="InterPro"/>
</dbReference>
<name>A0AAV6URL8_9ARAC</name>
<keyword evidence="4 8" id="KW-0274">FAD</keyword>
<dbReference type="SUPFAM" id="SSF51905">
    <property type="entry name" value="FAD/NAD(P)-binding domain"/>
    <property type="match status" value="2"/>
</dbReference>
<dbReference type="Proteomes" id="UP000827092">
    <property type="component" value="Unassembled WGS sequence"/>
</dbReference>
<accession>A0AAV6URL8</accession>
<evidence type="ECO:0000313" key="10">
    <source>
        <dbReference type="Proteomes" id="UP000827092"/>
    </source>
</evidence>
<evidence type="ECO:0000256" key="4">
    <source>
        <dbReference type="ARBA" id="ARBA00022827"/>
    </source>
</evidence>
<reference evidence="9 10" key="1">
    <citation type="journal article" date="2022" name="Nat. Ecol. Evol.">
        <title>A masculinizing supergene underlies an exaggerated male reproductive morph in a spider.</title>
        <authorList>
            <person name="Hendrickx F."/>
            <person name="De Corte Z."/>
            <person name="Sonet G."/>
            <person name="Van Belleghem S.M."/>
            <person name="Kostlbacher S."/>
            <person name="Vangestel C."/>
        </authorList>
    </citation>
    <scope>NUCLEOTIDE SEQUENCE [LARGE SCALE GENOMIC DNA]</scope>
    <source>
        <strain evidence="9">W744_W776</strain>
    </source>
</reference>
<comment type="caution">
    <text evidence="9">The sequence shown here is derived from an EMBL/GenBank/DDBJ whole genome shotgun (WGS) entry which is preliminary data.</text>
</comment>
<evidence type="ECO:0000256" key="6">
    <source>
        <dbReference type="ARBA" id="ARBA00023002"/>
    </source>
</evidence>
<protein>
    <recommendedName>
        <fullName evidence="8">Flavin-containing monooxygenase</fullName>
        <ecNumber evidence="8">1.-.-.-</ecNumber>
    </recommendedName>
</protein>
<comment type="cofactor">
    <cofactor evidence="1 8">
        <name>FAD</name>
        <dbReference type="ChEBI" id="CHEBI:57692"/>
    </cofactor>
</comment>
<dbReference type="Pfam" id="PF00743">
    <property type="entry name" value="FMO-like"/>
    <property type="match status" value="2"/>
</dbReference>
<keyword evidence="6 8" id="KW-0560">Oxidoreductase</keyword>
<dbReference type="FunFam" id="3.50.50.60:FF:000138">
    <property type="entry name" value="Flavin-containing monooxygenase"/>
    <property type="match status" value="1"/>
</dbReference>
<organism evidence="9 10">
    <name type="scientific">Oedothorax gibbosus</name>
    <dbReference type="NCBI Taxonomy" id="931172"/>
    <lineage>
        <taxon>Eukaryota</taxon>
        <taxon>Metazoa</taxon>
        <taxon>Ecdysozoa</taxon>
        <taxon>Arthropoda</taxon>
        <taxon>Chelicerata</taxon>
        <taxon>Arachnida</taxon>
        <taxon>Araneae</taxon>
        <taxon>Araneomorphae</taxon>
        <taxon>Entelegynae</taxon>
        <taxon>Araneoidea</taxon>
        <taxon>Linyphiidae</taxon>
        <taxon>Erigoninae</taxon>
        <taxon>Oedothorax</taxon>
    </lineage>
</organism>
<evidence type="ECO:0000256" key="1">
    <source>
        <dbReference type="ARBA" id="ARBA00001974"/>
    </source>
</evidence>
<dbReference type="GO" id="GO:0050660">
    <property type="term" value="F:flavin adenine dinucleotide binding"/>
    <property type="evidence" value="ECO:0007669"/>
    <property type="project" value="InterPro"/>
</dbReference>
<dbReference type="PRINTS" id="PR00370">
    <property type="entry name" value="FMOXYGENASE"/>
</dbReference>